<dbReference type="AlphaFoldDB" id="A0A6A5SG86"/>
<dbReference type="PANTHER" id="PTHR13847">
    <property type="entry name" value="SARCOSINE DEHYDROGENASE-RELATED"/>
    <property type="match status" value="1"/>
</dbReference>
<evidence type="ECO:0000313" key="2">
    <source>
        <dbReference type="EMBL" id="KAF1938598.1"/>
    </source>
</evidence>
<dbReference type="Pfam" id="PF01266">
    <property type="entry name" value="DAO"/>
    <property type="match status" value="1"/>
</dbReference>
<gene>
    <name evidence="2" type="ORF">EJ02DRAFT_410073</name>
</gene>
<keyword evidence="3" id="KW-1185">Reference proteome</keyword>
<proteinExistence type="predicted"/>
<dbReference type="GO" id="GO:0005737">
    <property type="term" value="C:cytoplasm"/>
    <property type="evidence" value="ECO:0007669"/>
    <property type="project" value="TreeGrafter"/>
</dbReference>
<sequence length="469" mass="51931">MSSSGQGTKPFPVADAVPSYWRKQVGPIDNHRSTEDLATQADIVIIGAGYVGASIVHHLIEECVRYDRPIPSILILEAREACSGATGRNGGHLKPDPLSRAASVLETHGKVVAEHVASFEARQVDAIKDLVQREHVDCDFEETKVTDVCLYEAGREKIKADLAKLTKAEISTVSGIEYSSDSKAEEISGVRGAKSCHTYNAARLWPYRLVTHLLEKAVSQGVNLQTYTPVTSVSAADADSEDHLWVVNTPRGSVKTNTLVYATNGYTSALVPEMKSKIVPVRGIVARLVGVNAPKITDSYMMRFSDYEYDYMISRPDGSIIVGGGRRDYYQDLNEWFDVSDDSKLIDSARHYFDGYMQRHFYGWENSNFRTEDLWTGIMGYSDDGFPYVGPACGNPGQYICAGFSGHGMPQIFFSAKAVASMIITGGTEEVDLPVPYRITPSRWYQQKEHVSLKMWQQVSESQPARARL</sequence>
<dbReference type="OrthoDB" id="429143at2759"/>
<dbReference type="PANTHER" id="PTHR13847:SF279">
    <property type="entry name" value="FAD DEPENDENT OXIDOREDUCTASE DOMAIN-CONTAINING PROTEIN-RELATED"/>
    <property type="match status" value="1"/>
</dbReference>
<reference evidence="2" key="1">
    <citation type="journal article" date="2020" name="Stud. Mycol.">
        <title>101 Dothideomycetes genomes: a test case for predicting lifestyles and emergence of pathogens.</title>
        <authorList>
            <person name="Haridas S."/>
            <person name="Albert R."/>
            <person name="Binder M."/>
            <person name="Bloem J."/>
            <person name="Labutti K."/>
            <person name="Salamov A."/>
            <person name="Andreopoulos B."/>
            <person name="Baker S."/>
            <person name="Barry K."/>
            <person name="Bills G."/>
            <person name="Bluhm B."/>
            <person name="Cannon C."/>
            <person name="Castanera R."/>
            <person name="Culley D."/>
            <person name="Daum C."/>
            <person name="Ezra D."/>
            <person name="Gonzalez J."/>
            <person name="Henrissat B."/>
            <person name="Kuo A."/>
            <person name="Liang C."/>
            <person name="Lipzen A."/>
            <person name="Lutzoni F."/>
            <person name="Magnuson J."/>
            <person name="Mondo S."/>
            <person name="Nolan M."/>
            <person name="Ohm R."/>
            <person name="Pangilinan J."/>
            <person name="Park H.-J."/>
            <person name="Ramirez L."/>
            <person name="Alfaro M."/>
            <person name="Sun H."/>
            <person name="Tritt A."/>
            <person name="Yoshinaga Y."/>
            <person name="Zwiers L.-H."/>
            <person name="Turgeon B."/>
            <person name="Goodwin S."/>
            <person name="Spatafora J."/>
            <person name="Crous P."/>
            <person name="Grigoriev I."/>
        </authorList>
    </citation>
    <scope>NUCLEOTIDE SEQUENCE</scope>
    <source>
        <strain evidence="2">CBS 161.51</strain>
    </source>
</reference>
<evidence type="ECO:0000259" key="1">
    <source>
        <dbReference type="Pfam" id="PF01266"/>
    </source>
</evidence>
<feature type="domain" description="FAD dependent oxidoreductase" evidence="1">
    <location>
        <begin position="42"/>
        <end position="421"/>
    </location>
</feature>
<dbReference type="SUPFAM" id="SSF51905">
    <property type="entry name" value="FAD/NAD(P)-binding domain"/>
    <property type="match status" value="1"/>
</dbReference>
<dbReference type="Gene3D" id="3.30.9.10">
    <property type="entry name" value="D-Amino Acid Oxidase, subunit A, domain 2"/>
    <property type="match status" value="1"/>
</dbReference>
<dbReference type="InterPro" id="IPR006076">
    <property type="entry name" value="FAD-dep_OxRdtase"/>
</dbReference>
<dbReference type="InterPro" id="IPR036188">
    <property type="entry name" value="FAD/NAD-bd_sf"/>
</dbReference>
<name>A0A6A5SG86_9PLEO</name>
<dbReference type="Proteomes" id="UP000800038">
    <property type="component" value="Unassembled WGS sequence"/>
</dbReference>
<organism evidence="2 3">
    <name type="scientific">Clathrospora elynae</name>
    <dbReference type="NCBI Taxonomy" id="706981"/>
    <lineage>
        <taxon>Eukaryota</taxon>
        <taxon>Fungi</taxon>
        <taxon>Dikarya</taxon>
        <taxon>Ascomycota</taxon>
        <taxon>Pezizomycotina</taxon>
        <taxon>Dothideomycetes</taxon>
        <taxon>Pleosporomycetidae</taxon>
        <taxon>Pleosporales</taxon>
        <taxon>Diademaceae</taxon>
        <taxon>Clathrospora</taxon>
    </lineage>
</organism>
<evidence type="ECO:0000313" key="3">
    <source>
        <dbReference type="Proteomes" id="UP000800038"/>
    </source>
</evidence>
<accession>A0A6A5SG86</accession>
<dbReference type="EMBL" id="ML976100">
    <property type="protein sequence ID" value="KAF1938598.1"/>
    <property type="molecule type" value="Genomic_DNA"/>
</dbReference>
<protein>
    <submittedName>
        <fullName evidence="2">FAD dependent oxidoreductase</fullName>
    </submittedName>
</protein>
<dbReference type="Gene3D" id="3.50.50.60">
    <property type="entry name" value="FAD/NAD(P)-binding domain"/>
    <property type="match status" value="1"/>
</dbReference>